<sequence>MQAHDPPNHSHCVCCLRPTFKNFSEYKQLLSPYEWLGQNFPAEYPDGKDENEQNFKTGVEFSTEYHYGKAVALLNLKFGFLEVASPPLKRKENSVTQKVADKECSEAIANKCYKCSESCGHVNEAPDNNVDSKEQSDYGDQTVKYGNKYQTNWVKCNLSRRCEDGNWHKDKQNLVVVVDMVMMSSTRLVVAVKAMDDEVAARVVVVVVDMMMIVMYLVVAAAEDVEEEVAVKVVVVVGKVAAVKVVVVVISGIRKWLYLYGCYQIS</sequence>
<comment type="caution">
    <text evidence="3">The sequence shown here is derived from an EMBL/GenBank/DDBJ whole genome shotgun (WGS) entry which is preliminary data.</text>
</comment>
<evidence type="ECO:0000313" key="4">
    <source>
        <dbReference type="Proteomes" id="UP000796880"/>
    </source>
</evidence>
<feature type="domain" description="GRPD C-terminal" evidence="2">
    <location>
        <begin position="48"/>
        <end position="83"/>
    </location>
</feature>
<dbReference type="EMBL" id="VOIH02000005">
    <property type="protein sequence ID" value="KAF3447453.1"/>
    <property type="molecule type" value="Genomic_DNA"/>
</dbReference>
<organism evidence="3 4">
    <name type="scientific">Rhamnella rubrinervis</name>
    <dbReference type="NCBI Taxonomy" id="2594499"/>
    <lineage>
        <taxon>Eukaryota</taxon>
        <taxon>Viridiplantae</taxon>
        <taxon>Streptophyta</taxon>
        <taxon>Embryophyta</taxon>
        <taxon>Tracheophyta</taxon>
        <taxon>Spermatophyta</taxon>
        <taxon>Magnoliopsida</taxon>
        <taxon>eudicotyledons</taxon>
        <taxon>Gunneridae</taxon>
        <taxon>Pentapetalae</taxon>
        <taxon>rosids</taxon>
        <taxon>fabids</taxon>
        <taxon>Rosales</taxon>
        <taxon>Rhamnaceae</taxon>
        <taxon>rhamnoid group</taxon>
        <taxon>Rhamneae</taxon>
        <taxon>Rhamnella</taxon>
    </lineage>
</organism>
<accession>A0A8K0H8C1</accession>
<dbReference type="InterPro" id="IPR057518">
    <property type="entry name" value="GRDP_C"/>
</dbReference>
<name>A0A8K0H8C1_9ROSA</name>
<evidence type="ECO:0000259" key="2">
    <source>
        <dbReference type="Pfam" id="PF25335"/>
    </source>
</evidence>
<keyword evidence="1" id="KW-0472">Membrane</keyword>
<keyword evidence="4" id="KW-1185">Reference proteome</keyword>
<dbReference type="Proteomes" id="UP000796880">
    <property type="component" value="Unassembled WGS sequence"/>
</dbReference>
<dbReference type="AlphaFoldDB" id="A0A8K0H8C1"/>
<dbReference type="Pfam" id="PF25335">
    <property type="entry name" value="GRDP_C"/>
    <property type="match status" value="1"/>
</dbReference>
<evidence type="ECO:0000313" key="3">
    <source>
        <dbReference type="EMBL" id="KAF3447453.1"/>
    </source>
</evidence>
<protein>
    <recommendedName>
        <fullName evidence="2">GRPD C-terminal domain-containing protein</fullName>
    </recommendedName>
</protein>
<gene>
    <name evidence="3" type="ORF">FNV43_RR12639</name>
</gene>
<feature type="transmembrane region" description="Helical" evidence="1">
    <location>
        <begin position="199"/>
        <end position="221"/>
    </location>
</feature>
<keyword evidence="1" id="KW-1133">Transmembrane helix</keyword>
<dbReference type="OrthoDB" id="2684236at2759"/>
<reference evidence="3" key="1">
    <citation type="submission" date="2020-03" db="EMBL/GenBank/DDBJ databases">
        <title>A high-quality chromosome-level genome assembly of a woody plant with both climbing and erect habits, Rhamnella rubrinervis.</title>
        <authorList>
            <person name="Lu Z."/>
            <person name="Yang Y."/>
            <person name="Zhu X."/>
            <person name="Sun Y."/>
        </authorList>
    </citation>
    <scope>NUCLEOTIDE SEQUENCE</scope>
    <source>
        <strain evidence="3">BYM</strain>
        <tissue evidence="3">Leaf</tissue>
    </source>
</reference>
<feature type="transmembrane region" description="Helical" evidence="1">
    <location>
        <begin position="233"/>
        <end position="253"/>
    </location>
</feature>
<keyword evidence="1" id="KW-0812">Transmembrane</keyword>
<evidence type="ECO:0000256" key="1">
    <source>
        <dbReference type="SAM" id="Phobius"/>
    </source>
</evidence>
<proteinExistence type="predicted"/>